<proteinExistence type="inferred from homology"/>
<dbReference type="FunFam" id="3.40.50.300:FF:000016">
    <property type="entry name" value="Oligopeptide ABC transporter ATP-binding component"/>
    <property type="match status" value="1"/>
</dbReference>
<dbReference type="Pfam" id="PF00005">
    <property type="entry name" value="ABC_tran"/>
    <property type="match status" value="1"/>
</dbReference>
<comment type="similarity">
    <text evidence="1">Belongs to the ABC transporter superfamily.</text>
</comment>
<dbReference type="SUPFAM" id="SSF52540">
    <property type="entry name" value="P-loop containing nucleoside triphosphate hydrolases"/>
    <property type="match status" value="1"/>
</dbReference>
<dbReference type="AlphaFoldDB" id="A0A3P3XLH5"/>
<dbReference type="InterPro" id="IPR027417">
    <property type="entry name" value="P-loop_NTPase"/>
</dbReference>
<dbReference type="PANTHER" id="PTHR43776:SF7">
    <property type="entry name" value="D,D-DIPEPTIDE TRANSPORT ATP-BINDING PROTEIN DDPF-RELATED"/>
    <property type="match status" value="1"/>
</dbReference>
<dbReference type="GO" id="GO:0005524">
    <property type="term" value="F:ATP binding"/>
    <property type="evidence" value="ECO:0007669"/>
    <property type="project" value="UniProtKB-KW"/>
</dbReference>
<dbReference type="InterPro" id="IPR050319">
    <property type="entry name" value="ABC_transp_ATP-bind"/>
</dbReference>
<sequence length="321" mass="36530">MNAAVNAAANARNNEPLLSVKNLEVTFKNGNTSFTAVRDVSFDIMEGESFALVGESGSGKTTIGRTIIRINPASKGEIYFKGKRISGIIDKETDSWVIRNIQMIFQDPMASLNERATIDYIVSEGLYNFNLFSSEEERREKAFRALRDVGLLEEHAERYPHEFSGGQRQRICIARVLVMEPNFIIADEPISALDVSIRAQVLNLLKDLKKERGLSYLFIAHDLTVVRYFADRIAVIHQGELKELARTEELFSRPLHPYTRSLLSAVPLPDPDLEKNKKLLVYDPATMHDYSKGLPSWREIFPGHFVLANDKEAEEYQEMYR</sequence>
<reference evidence="6" key="1">
    <citation type="submission" date="2017-02" db="EMBL/GenBank/DDBJ databases">
        <authorList>
            <person name="Regsiter A."/>
            <person name="William W."/>
        </authorList>
    </citation>
    <scope>NUCLEOTIDE SEQUENCE</scope>
    <source>
        <strain evidence="6">Bib</strain>
    </source>
</reference>
<dbReference type="PANTHER" id="PTHR43776">
    <property type="entry name" value="TRANSPORT ATP-BINDING PROTEIN"/>
    <property type="match status" value="1"/>
</dbReference>
<dbReference type="InterPro" id="IPR013563">
    <property type="entry name" value="Oligopep_ABC_C"/>
</dbReference>
<dbReference type="CDD" id="cd03257">
    <property type="entry name" value="ABC_NikE_OppD_transporters"/>
    <property type="match status" value="1"/>
</dbReference>
<organism evidence="6">
    <name type="scientific">uncultured spirochete</name>
    <dbReference type="NCBI Taxonomy" id="156406"/>
    <lineage>
        <taxon>Bacteria</taxon>
        <taxon>Pseudomonadati</taxon>
        <taxon>Spirochaetota</taxon>
        <taxon>Spirochaetia</taxon>
        <taxon>Spirochaetales</taxon>
        <taxon>environmental samples</taxon>
    </lineage>
</organism>
<gene>
    <name evidence="6" type="primary">oppF</name>
    <name evidence="6" type="ORF">SPIROBIBN47_50042</name>
</gene>
<protein>
    <submittedName>
        <fullName evidence="6">Oligopeptide transporter subunit ATP-binding component of ABC superfamily</fullName>
    </submittedName>
</protein>
<dbReference type="SMART" id="SM00382">
    <property type="entry name" value="AAA"/>
    <property type="match status" value="1"/>
</dbReference>
<feature type="domain" description="ABC transporter" evidence="5">
    <location>
        <begin position="20"/>
        <end position="263"/>
    </location>
</feature>
<dbReference type="PROSITE" id="PS00211">
    <property type="entry name" value="ABC_TRANSPORTER_1"/>
    <property type="match status" value="1"/>
</dbReference>
<dbReference type="Pfam" id="PF08352">
    <property type="entry name" value="oligo_HPY"/>
    <property type="match status" value="1"/>
</dbReference>
<dbReference type="InterPro" id="IPR003439">
    <property type="entry name" value="ABC_transporter-like_ATP-bd"/>
</dbReference>
<dbReference type="EMBL" id="FWDM01000037">
    <property type="protein sequence ID" value="SLM15535.1"/>
    <property type="molecule type" value="Genomic_DNA"/>
</dbReference>
<dbReference type="GO" id="GO:0015833">
    <property type="term" value="P:peptide transport"/>
    <property type="evidence" value="ECO:0007669"/>
    <property type="project" value="InterPro"/>
</dbReference>
<evidence type="ECO:0000313" key="6">
    <source>
        <dbReference type="EMBL" id="SLM15535.1"/>
    </source>
</evidence>
<evidence type="ECO:0000256" key="2">
    <source>
        <dbReference type="ARBA" id="ARBA00022448"/>
    </source>
</evidence>
<accession>A0A3P3XLH5</accession>
<keyword evidence="2" id="KW-0813">Transport</keyword>
<dbReference type="PROSITE" id="PS50893">
    <property type="entry name" value="ABC_TRANSPORTER_2"/>
    <property type="match status" value="1"/>
</dbReference>
<evidence type="ECO:0000259" key="5">
    <source>
        <dbReference type="PROSITE" id="PS50893"/>
    </source>
</evidence>
<evidence type="ECO:0000256" key="4">
    <source>
        <dbReference type="ARBA" id="ARBA00022840"/>
    </source>
</evidence>
<dbReference type="Gene3D" id="3.40.50.300">
    <property type="entry name" value="P-loop containing nucleotide triphosphate hydrolases"/>
    <property type="match status" value="1"/>
</dbReference>
<dbReference type="InterPro" id="IPR017871">
    <property type="entry name" value="ABC_transporter-like_CS"/>
</dbReference>
<name>A0A3P3XLH5_9SPIR</name>
<dbReference type="GO" id="GO:0055085">
    <property type="term" value="P:transmembrane transport"/>
    <property type="evidence" value="ECO:0007669"/>
    <property type="project" value="UniProtKB-ARBA"/>
</dbReference>
<evidence type="ECO:0000256" key="1">
    <source>
        <dbReference type="ARBA" id="ARBA00005417"/>
    </source>
</evidence>
<keyword evidence="3" id="KW-0547">Nucleotide-binding</keyword>
<keyword evidence="4 6" id="KW-0067">ATP-binding</keyword>
<dbReference type="InterPro" id="IPR003593">
    <property type="entry name" value="AAA+_ATPase"/>
</dbReference>
<evidence type="ECO:0000256" key="3">
    <source>
        <dbReference type="ARBA" id="ARBA00022741"/>
    </source>
</evidence>
<dbReference type="GO" id="GO:0016887">
    <property type="term" value="F:ATP hydrolysis activity"/>
    <property type="evidence" value="ECO:0007669"/>
    <property type="project" value="InterPro"/>
</dbReference>